<protein>
    <recommendedName>
        <fullName evidence="3">Heavy-metal-associated domain-containing protein</fullName>
    </recommendedName>
</protein>
<reference evidence="1 2" key="1">
    <citation type="submission" date="2018-03" db="EMBL/GenBank/DDBJ databases">
        <title>Genomic Encyclopedia of Archaeal and Bacterial Type Strains, Phase II (KMG-II): from individual species to whole genera.</title>
        <authorList>
            <person name="Goeker M."/>
        </authorList>
    </citation>
    <scope>NUCLEOTIDE SEQUENCE [LARGE SCALE GENOMIC DNA]</scope>
    <source>
        <strain evidence="1 2">DSM 25027</strain>
    </source>
</reference>
<sequence>MIIGRIKVKELSGLKSPKKVENRLNALGHIQKVRLDLNHNTIFFEYSTFRDLDTLICELRKMGLFVLRIYPKSRVIGSTKLKT</sequence>
<evidence type="ECO:0008006" key="3">
    <source>
        <dbReference type="Google" id="ProtNLM"/>
    </source>
</evidence>
<gene>
    <name evidence="1" type="ORF">CLV81_1254</name>
</gene>
<proteinExistence type="predicted"/>
<dbReference type="EMBL" id="PVYX01000001">
    <property type="protein sequence ID" value="PRX57251.1"/>
    <property type="molecule type" value="Genomic_DNA"/>
</dbReference>
<dbReference type="AlphaFoldDB" id="A0A2T0MI40"/>
<evidence type="ECO:0000313" key="2">
    <source>
        <dbReference type="Proteomes" id="UP000237640"/>
    </source>
</evidence>
<comment type="caution">
    <text evidence="1">The sequence shown here is derived from an EMBL/GenBank/DDBJ whole genome shotgun (WGS) entry which is preliminary data.</text>
</comment>
<name>A0A2T0MI40_9FLAO</name>
<keyword evidence="2" id="KW-1185">Reference proteome</keyword>
<dbReference type="Proteomes" id="UP000237640">
    <property type="component" value="Unassembled WGS sequence"/>
</dbReference>
<organism evidence="1 2">
    <name type="scientific">Flagellimonas meridianipacifica</name>
    <dbReference type="NCBI Taxonomy" id="1080225"/>
    <lineage>
        <taxon>Bacteria</taxon>
        <taxon>Pseudomonadati</taxon>
        <taxon>Bacteroidota</taxon>
        <taxon>Flavobacteriia</taxon>
        <taxon>Flavobacteriales</taxon>
        <taxon>Flavobacteriaceae</taxon>
        <taxon>Flagellimonas</taxon>
    </lineage>
</organism>
<evidence type="ECO:0000313" key="1">
    <source>
        <dbReference type="EMBL" id="PRX57251.1"/>
    </source>
</evidence>
<accession>A0A2T0MI40</accession>